<dbReference type="EMBL" id="JALLAZ020001681">
    <property type="protein sequence ID" value="KAL3768307.1"/>
    <property type="molecule type" value="Genomic_DNA"/>
</dbReference>
<dbReference type="AlphaFoldDB" id="A0ABD3N197"/>
<gene>
    <name evidence="1" type="ORF">ACHAW5_007970</name>
</gene>
<protein>
    <submittedName>
        <fullName evidence="1">Uncharacterized protein</fullName>
    </submittedName>
</protein>
<comment type="caution">
    <text evidence="1">The sequence shown here is derived from an EMBL/GenBank/DDBJ whole genome shotgun (WGS) entry which is preliminary data.</text>
</comment>
<organism evidence="1 2">
    <name type="scientific">Stephanodiscus triporus</name>
    <dbReference type="NCBI Taxonomy" id="2934178"/>
    <lineage>
        <taxon>Eukaryota</taxon>
        <taxon>Sar</taxon>
        <taxon>Stramenopiles</taxon>
        <taxon>Ochrophyta</taxon>
        <taxon>Bacillariophyta</taxon>
        <taxon>Coscinodiscophyceae</taxon>
        <taxon>Thalassiosirophycidae</taxon>
        <taxon>Stephanodiscales</taxon>
        <taxon>Stephanodiscaceae</taxon>
        <taxon>Stephanodiscus</taxon>
    </lineage>
</organism>
<keyword evidence="2" id="KW-1185">Reference proteome</keyword>
<evidence type="ECO:0000313" key="1">
    <source>
        <dbReference type="EMBL" id="KAL3768307.1"/>
    </source>
</evidence>
<name>A0ABD3N197_9STRA</name>
<sequence length="93" mass="10178">MSSVPQGRFISMDMRTGLWYVISFTSVPRRSWLEALVAETTGCATHTNMLMNKLRGGGGGTVPQVREDRASPASSRLQGCFDLVLVLKFGVEL</sequence>
<proteinExistence type="predicted"/>
<evidence type="ECO:0000313" key="2">
    <source>
        <dbReference type="Proteomes" id="UP001530315"/>
    </source>
</evidence>
<reference evidence="1 2" key="1">
    <citation type="submission" date="2024-10" db="EMBL/GenBank/DDBJ databases">
        <title>Updated reference genomes for cyclostephanoid diatoms.</title>
        <authorList>
            <person name="Roberts W.R."/>
            <person name="Alverson A.J."/>
        </authorList>
    </citation>
    <scope>NUCLEOTIDE SEQUENCE [LARGE SCALE GENOMIC DNA]</scope>
    <source>
        <strain evidence="1 2">AJA276-08</strain>
    </source>
</reference>
<accession>A0ABD3N197</accession>
<dbReference type="Proteomes" id="UP001530315">
    <property type="component" value="Unassembled WGS sequence"/>
</dbReference>